<sequence length="824" mass="90577">MPAPGKPARAFYPLRLPFPLNPPLRLPPPAPAMEAFAGAAPAAGVFAGSGTAAARPFILRRRGGASRSATGRVRLLRAPPPRAAGGGNGGDLPPLDKWDMMELDFGRFLGEDPKLTLAKILVKKSDPDASSLDVEKLIATKKDKLDDILREFMDANKKDQDFKTPESVSPQPTISKPVEGKSSLNISRPVMGKPKQDGPPLTLLRPAGSKPKQDEPSLAQLRPVGSKAKEDIPLLTLSRPIGSKPIVRGTVVQDSWPSKESLAAATDDSEVGSISRTSDVDVTLRKPTVYQSEDDDLKSKLKMKPNIDLKMRKDMNEDLTKISLLQKPDVAKDIANPDQDHASASSTTISSAEDNIEFEPETKGLDAKLVTENFHESSGLDDNSSAGPQPSSQTVMQETNTSAGSVDNQSATSNNFSMQAFLQGRPKRENQSAEVLPSPVDEKMNATGNRNYVDDGGNVLPSKLEDITESDWTRLEHYASTGEKVEVELINCSPKGFVVSLDSLIGFLPYRNLATKWKFLAFETWLRRKGGDPSLYKHSLGLEDGLEVPDRNIEPESSSISEVAGEDQGSLPSKPKLEDLLRAYNQEKSKFLSSFIGQRLRVSVVLADRNSKRIFFSMKPKESEELIQKKKSLMAKLNVGDIVQCTIKRFVYFGIFVEVEGVPALIQQWEVSWDDTLDPAVSYKIGQVVDAKVIQLDYNNNRIFLSLKDVKPNPSVGALEAVIGEDLSLGEALEPVQADFEWPEVDALMEEMRKIEDVRDVYKGRFFQSPGLAPTFQVYMAPVIGPKYKLLARYGNNVQEVMVETTLDKERLKEAILTCTNRVS</sequence>
<evidence type="ECO:0000313" key="3">
    <source>
        <dbReference type="EMBL" id="RCV05869.1"/>
    </source>
</evidence>
<proteinExistence type="predicted"/>
<dbReference type="PANTHER" id="PTHR47600">
    <property type="entry name" value="NUCLEIC ACID-BINDING, OB-FOLD-LIKE PROTEIN"/>
    <property type="match status" value="1"/>
</dbReference>
<dbReference type="OrthoDB" id="1899990at2759"/>
<dbReference type="PANTHER" id="PTHR47600:SF1">
    <property type="entry name" value="NUCLEIC ACID-BINDING, OB-FOLD-LIKE PROTEIN"/>
    <property type="match status" value="1"/>
</dbReference>
<gene>
    <name evidence="3" type="ORF">SETIT_1G117300v2</name>
</gene>
<reference evidence="3" key="1">
    <citation type="journal article" date="2012" name="Nat. Biotechnol.">
        <title>Reference genome sequence of the model plant Setaria.</title>
        <authorList>
            <person name="Bennetzen J.L."/>
            <person name="Schmutz J."/>
            <person name="Wang H."/>
            <person name="Percifield R."/>
            <person name="Hawkins J."/>
            <person name="Pontaroli A.C."/>
            <person name="Estep M."/>
            <person name="Feng L."/>
            <person name="Vaughn J.N."/>
            <person name="Grimwood J."/>
            <person name="Jenkins J."/>
            <person name="Barry K."/>
            <person name="Lindquist E."/>
            <person name="Hellsten U."/>
            <person name="Deshpande S."/>
            <person name="Wang X."/>
            <person name="Wu X."/>
            <person name="Mitros T."/>
            <person name="Triplett J."/>
            <person name="Yang X."/>
            <person name="Ye C.Y."/>
            <person name="Mauro-Herrera M."/>
            <person name="Wang L."/>
            <person name="Li P."/>
            <person name="Sharma M."/>
            <person name="Sharma R."/>
            <person name="Ronald P.C."/>
            <person name="Panaud O."/>
            <person name="Kellogg E.A."/>
            <person name="Brutnell T.P."/>
            <person name="Doust A.N."/>
            <person name="Tuskan G.A."/>
            <person name="Rokhsar D."/>
            <person name="Devos K.M."/>
        </authorList>
    </citation>
    <scope>NUCLEOTIDE SEQUENCE [LARGE SCALE GENOMIC DNA]</scope>
    <source>
        <strain evidence="3">Yugu1</strain>
    </source>
</reference>
<feature type="compositionally biased region" description="Polar residues" evidence="1">
    <location>
        <begin position="380"/>
        <end position="411"/>
    </location>
</feature>
<dbReference type="STRING" id="4555.A0A368PJP2"/>
<protein>
    <recommendedName>
        <fullName evidence="2">S1 motif domain-containing protein</fullName>
    </recommendedName>
</protein>
<reference evidence="3" key="2">
    <citation type="submission" date="2015-07" db="EMBL/GenBank/DDBJ databases">
        <authorList>
            <person name="Noorani M."/>
        </authorList>
    </citation>
    <scope>NUCLEOTIDE SEQUENCE</scope>
    <source>
        <strain evidence="3">Yugu1</strain>
    </source>
</reference>
<dbReference type="PROSITE" id="PS50126">
    <property type="entry name" value="S1"/>
    <property type="match status" value="1"/>
</dbReference>
<dbReference type="InterPro" id="IPR003029">
    <property type="entry name" value="S1_domain"/>
</dbReference>
<dbReference type="Gene3D" id="2.40.50.140">
    <property type="entry name" value="Nucleic acid-binding proteins"/>
    <property type="match status" value="1"/>
</dbReference>
<dbReference type="AlphaFoldDB" id="A0A368PJP2"/>
<feature type="region of interest" description="Disordered" evidence="1">
    <location>
        <begin position="154"/>
        <end position="234"/>
    </location>
</feature>
<dbReference type="GO" id="GO:0003676">
    <property type="term" value="F:nucleic acid binding"/>
    <property type="evidence" value="ECO:0007669"/>
    <property type="project" value="InterPro"/>
</dbReference>
<evidence type="ECO:0000256" key="1">
    <source>
        <dbReference type="SAM" id="MobiDB-lite"/>
    </source>
</evidence>
<feature type="compositionally biased region" description="Basic and acidic residues" evidence="1">
    <location>
        <begin position="154"/>
        <end position="164"/>
    </location>
</feature>
<dbReference type="SMART" id="SM00316">
    <property type="entry name" value="S1"/>
    <property type="match status" value="2"/>
</dbReference>
<dbReference type="InterPro" id="IPR012340">
    <property type="entry name" value="NA-bd_OB-fold"/>
</dbReference>
<organism evidence="3">
    <name type="scientific">Setaria italica</name>
    <name type="common">Foxtail millet</name>
    <name type="synonym">Panicum italicum</name>
    <dbReference type="NCBI Taxonomy" id="4555"/>
    <lineage>
        <taxon>Eukaryota</taxon>
        <taxon>Viridiplantae</taxon>
        <taxon>Streptophyta</taxon>
        <taxon>Embryophyta</taxon>
        <taxon>Tracheophyta</taxon>
        <taxon>Spermatophyta</taxon>
        <taxon>Magnoliopsida</taxon>
        <taxon>Liliopsida</taxon>
        <taxon>Poales</taxon>
        <taxon>Poaceae</taxon>
        <taxon>PACMAD clade</taxon>
        <taxon>Panicoideae</taxon>
        <taxon>Panicodae</taxon>
        <taxon>Paniceae</taxon>
        <taxon>Cenchrinae</taxon>
        <taxon>Setaria</taxon>
    </lineage>
</organism>
<accession>A0A368PJP2</accession>
<dbReference type="SUPFAM" id="SSF50249">
    <property type="entry name" value="Nucleic acid-binding proteins"/>
    <property type="match status" value="1"/>
</dbReference>
<dbReference type="EMBL" id="CM003528">
    <property type="protein sequence ID" value="RCV05869.1"/>
    <property type="molecule type" value="Genomic_DNA"/>
</dbReference>
<feature type="compositionally biased region" description="Low complexity" evidence="1">
    <location>
        <begin position="342"/>
        <end position="352"/>
    </location>
</feature>
<feature type="region of interest" description="Disordered" evidence="1">
    <location>
        <begin position="376"/>
        <end position="411"/>
    </location>
</feature>
<feature type="region of interest" description="Disordered" evidence="1">
    <location>
        <begin position="334"/>
        <end position="364"/>
    </location>
</feature>
<name>A0A368PJP2_SETIT</name>
<feature type="region of interest" description="Disordered" evidence="1">
    <location>
        <begin position="256"/>
        <end position="277"/>
    </location>
</feature>
<feature type="domain" description="S1 motif" evidence="2">
    <location>
        <begin position="640"/>
        <end position="708"/>
    </location>
</feature>
<evidence type="ECO:0000259" key="2">
    <source>
        <dbReference type="PROSITE" id="PS50126"/>
    </source>
</evidence>
<dbReference type="Pfam" id="PF00575">
    <property type="entry name" value="S1"/>
    <property type="match status" value="1"/>
</dbReference>